<evidence type="ECO:0000313" key="1">
    <source>
        <dbReference type="EMBL" id="KAF9651552.1"/>
    </source>
</evidence>
<dbReference type="EMBL" id="MU117975">
    <property type="protein sequence ID" value="KAF9651552.1"/>
    <property type="molecule type" value="Genomic_DNA"/>
</dbReference>
<proteinExistence type="predicted"/>
<comment type="caution">
    <text evidence="1">The sequence shown here is derived from an EMBL/GenBank/DDBJ whole genome shotgun (WGS) entry which is preliminary data.</text>
</comment>
<feature type="non-terminal residue" evidence="1">
    <location>
        <position position="65"/>
    </location>
</feature>
<gene>
    <name evidence="1" type="ORF">BDM02DRAFT_3110710</name>
</gene>
<reference evidence="1" key="2">
    <citation type="journal article" date="2020" name="Nat. Commun.">
        <title>Large-scale genome sequencing of mycorrhizal fungi provides insights into the early evolution of symbiotic traits.</title>
        <authorList>
            <person name="Miyauchi S."/>
            <person name="Kiss E."/>
            <person name="Kuo A."/>
            <person name="Drula E."/>
            <person name="Kohler A."/>
            <person name="Sanchez-Garcia M."/>
            <person name="Morin E."/>
            <person name="Andreopoulos B."/>
            <person name="Barry K.W."/>
            <person name="Bonito G."/>
            <person name="Buee M."/>
            <person name="Carver A."/>
            <person name="Chen C."/>
            <person name="Cichocki N."/>
            <person name="Clum A."/>
            <person name="Culley D."/>
            <person name="Crous P.W."/>
            <person name="Fauchery L."/>
            <person name="Girlanda M."/>
            <person name="Hayes R.D."/>
            <person name="Keri Z."/>
            <person name="LaButti K."/>
            <person name="Lipzen A."/>
            <person name="Lombard V."/>
            <person name="Magnuson J."/>
            <person name="Maillard F."/>
            <person name="Murat C."/>
            <person name="Nolan M."/>
            <person name="Ohm R.A."/>
            <person name="Pangilinan J."/>
            <person name="Pereira M.F."/>
            <person name="Perotto S."/>
            <person name="Peter M."/>
            <person name="Pfister S."/>
            <person name="Riley R."/>
            <person name="Sitrit Y."/>
            <person name="Stielow J.B."/>
            <person name="Szollosi G."/>
            <person name="Zifcakova L."/>
            <person name="Stursova M."/>
            <person name="Spatafora J.W."/>
            <person name="Tedersoo L."/>
            <person name="Vaario L.M."/>
            <person name="Yamada A."/>
            <person name="Yan M."/>
            <person name="Wang P."/>
            <person name="Xu J."/>
            <person name="Bruns T."/>
            <person name="Baldrian P."/>
            <person name="Vilgalys R."/>
            <person name="Dunand C."/>
            <person name="Henrissat B."/>
            <person name="Grigoriev I.V."/>
            <person name="Hibbett D."/>
            <person name="Nagy L.G."/>
            <person name="Martin F.M."/>
        </authorList>
    </citation>
    <scope>NUCLEOTIDE SEQUENCE</scope>
    <source>
        <strain evidence="1">P2</strain>
    </source>
</reference>
<reference evidence="1" key="1">
    <citation type="submission" date="2019-10" db="EMBL/GenBank/DDBJ databases">
        <authorList>
            <consortium name="DOE Joint Genome Institute"/>
            <person name="Kuo A."/>
            <person name="Miyauchi S."/>
            <person name="Kiss E."/>
            <person name="Drula E."/>
            <person name="Kohler A."/>
            <person name="Sanchez-Garcia M."/>
            <person name="Andreopoulos B."/>
            <person name="Barry K.W."/>
            <person name="Bonito G."/>
            <person name="Buee M."/>
            <person name="Carver A."/>
            <person name="Chen C."/>
            <person name="Cichocki N."/>
            <person name="Clum A."/>
            <person name="Culley D."/>
            <person name="Crous P.W."/>
            <person name="Fauchery L."/>
            <person name="Girlanda M."/>
            <person name="Hayes R."/>
            <person name="Keri Z."/>
            <person name="Labutti K."/>
            <person name="Lipzen A."/>
            <person name="Lombard V."/>
            <person name="Magnuson J."/>
            <person name="Maillard F."/>
            <person name="Morin E."/>
            <person name="Murat C."/>
            <person name="Nolan M."/>
            <person name="Ohm R."/>
            <person name="Pangilinan J."/>
            <person name="Pereira M."/>
            <person name="Perotto S."/>
            <person name="Peter M."/>
            <person name="Riley R."/>
            <person name="Sitrit Y."/>
            <person name="Stielow B."/>
            <person name="Szollosi G."/>
            <person name="Zifcakova L."/>
            <person name="Stursova M."/>
            <person name="Spatafora J.W."/>
            <person name="Tedersoo L."/>
            <person name="Vaario L.-M."/>
            <person name="Yamada A."/>
            <person name="Yan M."/>
            <person name="Wang P."/>
            <person name="Xu J."/>
            <person name="Bruns T."/>
            <person name="Baldrian P."/>
            <person name="Vilgalys R."/>
            <person name="Henrissat B."/>
            <person name="Grigoriev I.V."/>
            <person name="Hibbett D."/>
            <person name="Nagy L.G."/>
            <person name="Martin F.M."/>
        </authorList>
    </citation>
    <scope>NUCLEOTIDE SEQUENCE</scope>
    <source>
        <strain evidence="1">P2</strain>
    </source>
</reference>
<keyword evidence="2" id="KW-1185">Reference proteome</keyword>
<protein>
    <submittedName>
        <fullName evidence="1">Uncharacterized protein</fullName>
    </submittedName>
</protein>
<accession>A0ACB6ZPM2</accession>
<dbReference type="Proteomes" id="UP000886501">
    <property type="component" value="Unassembled WGS sequence"/>
</dbReference>
<name>A0ACB6ZPM2_THEGA</name>
<evidence type="ECO:0000313" key="2">
    <source>
        <dbReference type="Proteomes" id="UP000886501"/>
    </source>
</evidence>
<sequence length="65" mass="7797">MIETRRSLDEVGEVVRERESRDTKDTKELWHRDVNWYIERHCYRRERGGNEGILGEGSPLPTRLL</sequence>
<organism evidence="1 2">
    <name type="scientific">Thelephora ganbajun</name>
    <name type="common">Ganba fungus</name>
    <dbReference type="NCBI Taxonomy" id="370292"/>
    <lineage>
        <taxon>Eukaryota</taxon>
        <taxon>Fungi</taxon>
        <taxon>Dikarya</taxon>
        <taxon>Basidiomycota</taxon>
        <taxon>Agaricomycotina</taxon>
        <taxon>Agaricomycetes</taxon>
        <taxon>Thelephorales</taxon>
        <taxon>Thelephoraceae</taxon>
        <taxon>Thelephora</taxon>
    </lineage>
</organism>